<dbReference type="InterPro" id="IPR035093">
    <property type="entry name" value="RelE/ParE_toxin_dom_sf"/>
</dbReference>
<comment type="caution">
    <text evidence="3">The sequence shown here is derived from an EMBL/GenBank/DDBJ whole genome shotgun (WGS) entry which is preliminary data.</text>
</comment>
<gene>
    <name evidence="3" type="ORF">DIC66_08280</name>
</gene>
<dbReference type="Pfam" id="PF05016">
    <property type="entry name" value="ParE_toxin"/>
    <property type="match status" value="1"/>
</dbReference>
<dbReference type="Proteomes" id="UP000260665">
    <property type="component" value="Unassembled WGS sequence"/>
</dbReference>
<dbReference type="OrthoDB" id="595470at2"/>
<reference evidence="3 4" key="1">
    <citation type="submission" date="2018-05" db="EMBL/GenBank/DDBJ databases">
        <title>Rhodoferax soyangensis sp.nov., isolated from an oligotrophic freshwater lake.</title>
        <authorList>
            <person name="Park M."/>
        </authorList>
    </citation>
    <scope>NUCLEOTIDE SEQUENCE [LARGE SCALE GENOMIC DNA]</scope>
    <source>
        <strain evidence="3 4">IMCC26218</strain>
    </source>
</reference>
<evidence type="ECO:0000256" key="1">
    <source>
        <dbReference type="ARBA" id="ARBA00006226"/>
    </source>
</evidence>
<dbReference type="Gene3D" id="3.30.2310.20">
    <property type="entry name" value="RelE-like"/>
    <property type="match status" value="1"/>
</dbReference>
<dbReference type="PANTHER" id="PTHR33755">
    <property type="entry name" value="TOXIN PARE1-RELATED"/>
    <property type="match status" value="1"/>
</dbReference>
<keyword evidence="4" id="KW-1185">Reference proteome</keyword>
<accession>A0A3E1RCX7</accession>
<dbReference type="AlphaFoldDB" id="A0A3E1RCX7"/>
<sequence>MIGFERKLRQHVPTHGPLSAPRKSWLAWELATTGQAVHRVDWSASALEDIEALFDYLAENASLSDAVNLCKRLVQSTERLSEFPRLYEAAPHYGEGVRRISMVGQHVLYEVDDQAQTVTVLAVVGQRQNPWLVR</sequence>
<evidence type="ECO:0000313" key="3">
    <source>
        <dbReference type="EMBL" id="RFO97133.1"/>
    </source>
</evidence>
<dbReference type="InterPro" id="IPR007712">
    <property type="entry name" value="RelE/ParE_toxin"/>
</dbReference>
<dbReference type="EMBL" id="QFZK01000004">
    <property type="protein sequence ID" value="RFO97133.1"/>
    <property type="molecule type" value="Genomic_DNA"/>
</dbReference>
<organism evidence="3 4">
    <name type="scientific">Rhodoferax lacus</name>
    <dbReference type="NCBI Taxonomy" id="2184758"/>
    <lineage>
        <taxon>Bacteria</taxon>
        <taxon>Pseudomonadati</taxon>
        <taxon>Pseudomonadota</taxon>
        <taxon>Betaproteobacteria</taxon>
        <taxon>Burkholderiales</taxon>
        <taxon>Comamonadaceae</taxon>
        <taxon>Rhodoferax</taxon>
    </lineage>
</organism>
<evidence type="ECO:0000313" key="4">
    <source>
        <dbReference type="Proteomes" id="UP000260665"/>
    </source>
</evidence>
<proteinExistence type="inferred from homology"/>
<dbReference type="InterPro" id="IPR051803">
    <property type="entry name" value="TA_system_RelE-like_toxin"/>
</dbReference>
<evidence type="ECO:0000256" key="2">
    <source>
        <dbReference type="ARBA" id="ARBA00022649"/>
    </source>
</evidence>
<dbReference type="PANTHER" id="PTHR33755:SF7">
    <property type="entry name" value="TOXIN MODULE OF TOXIN-ANTITOXIN SYSTEM RELE_STBE FAMILY"/>
    <property type="match status" value="1"/>
</dbReference>
<comment type="similarity">
    <text evidence="1">Belongs to the RelE toxin family.</text>
</comment>
<protein>
    <submittedName>
        <fullName evidence="3">Type II toxin-antitoxin system RelE/ParE family toxin</fullName>
    </submittedName>
</protein>
<keyword evidence="2" id="KW-1277">Toxin-antitoxin system</keyword>
<name>A0A3E1RCX7_9BURK</name>